<dbReference type="InterPro" id="IPR036576">
    <property type="entry name" value="WRKY_dom_sf"/>
</dbReference>
<sequence>MEETMKRSSGLVGVVVVKEEKGVDHHESINNCVEEEEEEEEDHVGEIIRKDNNSRPSSPNQKNSDISEQEDQLESTKAEMGEVREENERLKTTLARVLKDYQSLQTHFFDIVQQDQTNKKPTSQSAPIIHQAIHHEETDLISLTLGRRTSSDLKKDDKNSSSSKSKDYHEELNNEGLALGLDCKFEVTNKAGTAEHVMYPSSENSFGDSKEEIGEQWQSGKGGKNIRSGDDEVSQQNPTKKPRVSVRTRCDTPTMNDGCQWRKYGQKISKGNPCPRAYYRCTVAAGCPVRKQVQRCAEDKSILITTYEGTHNHPLSVSATAMASTTSAAASMLMSGSSSSSRLTLGGSASTTTTLANLHGLNFNLSAGSKQFYLPNSSSLSSSSSYPTITLDLTTPSSSSALSSLSHFNRLSTNNINFPTTTHRYSSTSFNFSSSDSNSTILPTSTYWGNNGYLSYGTHQSYKQNQIGSLNLSRQNSQELQFYQPYMIKNNNPSPPQQSLNDTIAAATKAITSDPSFQSALVSAISTIVGGGGAAGSTHGNQLGGGGNFGKNLKWSGDQFPAISTHPSTSNGNACASSYLNVSSASGSSSTSHQEGNNLMFLPSALPFSSSKSASVSPVDDSRDHIK</sequence>
<evidence type="ECO:0000313" key="9">
    <source>
        <dbReference type="Proteomes" id="UP000195402"/>
    </source>
</evidence>
<evidence type="ECO:0000256" key="4">
    <source>
        <dbReference type="ARBA" id="ARBA00023163"/>
    </source>
</evidence>
<keyword evidence="2" id="KW-0805">Transcription regulation</keyword>
<feature type="region of interest" description="Disordered" evidence="6">
    <location>
        <begin position="1"/>
        <end position="89"/>
    </location>
</feature>
<keyword evidence="3 8" id="KW-0238">DNA-binding</keyword>
<comment type="caution">
    <text evidence="8">The sequence shown here is derived from an EMBL/GenBank/DDBJ whole genome shotgun (WGS) entry which is preliminary data.</text>
</comment>
<evidence type="ECO:0000256" key="1">
    <source>
        <dbReference type="ARBA" id="ARBA00004123"/>
    </source>
</evidence>
<reference evidence="8 9" key="1">
    <citation type="journal article" date="2017" name="Mol. Plant">
        <title>The Genome of Medicinal Plant Macleaya cordata Provides New Insights into Benzylisoquinoline Alkaloids Metabolism.</title>
        <authorList>
            <person name="Liu X."/>
            <person name="Liu Y."/>
            <person name="Huang P."/>
            <person name="Ma Y."/>
            <person name="Qing Z."/>
            <person name="Tang Q."/>
            <person name="Cao H."/>
            <person name="Cheng P."/>
            <person name="Zheng Y."/>
            <person name="Yuan Z."/>
            <person name="Zhou Y."/>
            <person name="Liu J."/>
            <person name="Tang Z."/>
            <person name="Zhuo Y."/>
            <person name="Zhang Y."/>
            <person name="Yu L."/>
            <person name="Huang J."/>
            <person name="Yang P."/>
            <person name="Peng Q."/>
            <person name="Zhang J."/>
            <person name="Jiang W."/>
            <person name="Zhang Z."/>
            <person name="Lin K."/>
            <person name="Ro D.K."/>
            <person name="Chen X."/>
            <person name="Xiong X."/>
            <person name="Shang Y."/>
            <person name="Huang S."/>
            <person name="Zeng J."/>
        </authorList>
    </citation>
    <scope>NUCLEOTIDE SEQUENCE [LARGE SCALE GENOMIC DNA]</scope>
    <source>
        <strain evidence="9">cv. BLH2017</strain>
        <tissue evidence="8">Root</tissue>
    </source>
</reference>
<dbReference type="SUPFAM" id="SSF118290">
    <property type="entry name" value="WRKY DNA-binding domain"/>
    <property type="match status" value="1"/>
</dbReference>
<dbReference type="GO" id="GO:0005634">
    <property type="term" value="C:nucleus"/>
    <property type="evidence" value="ECO:0007669"/>
    <property type="project" value="UniProtKB-SubCell"/>
</dbReference>
<dbReference type="FunFam" id="2.20.25.80:FF:000002">
    <property type="entry name" value="probable WRKY transcription factor 31"/>
    <property type="match status" value="1"/>
</dbReference>
<feature type="compositionally biased region" description="Basic and acidic residues" evidence="6">
    <location>
        <begin position="44"/>
        <end position="53"/>
    </location>
</feature>
<dbReference type="AlphaFoldDB" id="A0A200QS83"/>
<feature type="region of interest" description="Disordered" evidence="6">
    <location>
        <begin position="198"/>
        <end position="249"/>
    </location>
</feature>
<dbReference type="GO" id="GO:0003700">
    <property type="term" value="F:DNA-binding transcription factor activity"/>
    <property type="evidence" value="ECO:0007669"/>
    <property type="project" value="InterPro"/>
</dbReference>
<dbReference type="InterPro" id="IPR003657">
    <property type="entry name" value="WRKY_dom"/>
</dbReference>
<dbReference type="InParanoid" id="A0A200QS83"/>
<dbReference type="PROSITE" id="PS50811">
    <property type="entry name" value="WRKY"/>
    <property type="match status" value="1"/>
</dbReference>
<evidence type="ECO:0000256" key="6">
    <source>
        <dbReference type="SAM" id="MobiDB-lite"/>
    </source>
</evidence>
<dbReference type="Gene3D" id="2.20.25.80">
    <property type="entry name" value="WRKY domain"/>
    <property type="match status" value="1"/>
</dbReference>
<dbReference type="OrthoDB" id="1912868at2759"/>
<feature type="compositionally biased region" description="Basic and acidic residues" evidence="6">
    <location>
        <begin position="17"/>
        <end position="28"/>
    </location>
</feature>
<dbReference type="GO" id="GO:0043565">
    <property type="term" value="F:sequence-specific DNA binding"/>
    <property type="evidence" value="ECO:0007669"/>
    <property type="project" value="InterPro"/>
</dbReference>
<dbReference type="FunCoup" id="A0A200QS83">
    <property type="interactions" value="5"/>
</dbReference>
<evidence type="ECO:0000256" key="2">
    <source>
        <dbReference type="ARBA" id="ARBA00023015"/>
    </source>
</evidence>
<dbReference type="STRING" id="56857.A0A200QS83"/>
<dbReference type="Proteomes" id="UP000195402">
    <property type="component" value="Unassembled WGS sequence"/>
</dbReference>
<dbReference type="SMART" id="SM00774">
    <property type="entry name" value="WRKY"/>
    <property type="match status" value="1"/>
</dbReference>
<evidence type="ECO:0000259" key="7">
    <source>
        <dbReference type="PROSITE" id="PS50811"/>
    </source>
</evidence>
<protein>
    <submittedName>
        <fullName evidence="8">DNA-binding WRKY</fullName>
    </submittedName>
</protein>
<organism evidence="8 9">
    <name type="scientific">Macleaya cordata</name>
    <name type="common">Five-seeded plume-poppy</name>
    <name type="synonym">Bocconia cordata</name>
    <dbReference type="NCBI Taxonomy" id="56857"/>
    <lineage>
        <taxon>Eukaryota</taxon>
        <taxon>Viridiplantae</taxon>
        <taxon>Streptophyta</taxon>
        <taxon>Embryophyta</taxon>
        <taxon>Tracheophyta</taxon>
        <taxon>Spermatophyta</taxon>
        <taxon>Magnoliopsida</taxon>
        <taxon>Ranunculales</taxon>
        <taxon>Papaveraceae</taxon>
        <taxon>Papaveroideae</taxon>
        <taxon>Macleaya</taxon>
    </lineage>
</organism>
<name>A0A200QS83_MACCD</name>
<evidence type="ECO:0000313" key="8">
    <source>
        <dbReference type="EMBL" id="OVA13308.1"/>
    </source>
</evidence>
<dbReference type="EMBL" id="MVGT01001150">
    <property type="protein sequence ID" value="OVA13308.1"/>
    <property type="molecule type" value="Genomic_DNA"/>
</dbReference>
<feature type="compositionally biased region" description="Acidic residues" evidence="6">
    <location>
        <begin position="33"/>
        <end position="43"/>
    </location>
</feature>
<dbReference type="InterPro" id="IPR044810">
    <property type="entry name" value="WRKY_plant"/>
</dbReference>
<comment type="subcellular location">
    <subcellularLocation>
        <location evidence="1">Nucleus</location>
    </subcellularLocation>
</comment>
<evidence type="ECO:0000256" key="5">
    <source>
        <dbReference type="ARBA" id="ARBA00023242"/>
    </source>
</evidence>
<dbReference type="PANTHER" id="PTHR31429:SF24">
    <property type="entry name" value="WRKY TRANSCRIPTION FACTOR 72-RELATED"/>
    <property type="match status" value="1"/>
</dbReference>
<proteinExistence type="predicted"/>
<feature type="compositionally biased region" description="Polar residues" evidence="6">
    <location>
        <begin position="54"/>
        <end position="66"/>
    </location>
</feature>
<dbReference type="OMA" id="HESINNC"/>
<feature type="compositionally biased region" description="Basic and acidic residues" evidence="6">
    <location>
        <begin position="74"/>
        <end position="89"/>
    </location>
</feature>
<gene>
    <name evidence="8" type="ORF">BVC80_285g23</name>
</gene>
<keyword evidence="4" id="KW-0804">Transcription</keyword>
<evidence type="ECO:0000256" key="3">
    <source>
        <dbReference type="ARBA" id="ARBA00023125"/>
    </source>
</evidence>
<feature type="region of interest" description="Disordered" evidence="6">
    <location>
        <begin position="150"/>
        <end position="170"/>
    </location>
</feature>
<dbReference type="PANTHER" id="PTHR31429">
    <property type="entry name" value="WRKY TRANSCRIPTION FACTOR 36-RELATED"/>
    <property type="match status" value="1"/>
</dbReference>
<dbReference type="Pfam" id="PF03106">
    <property type="entry name" value="WRKY"/>
    <property type="match status" value="1"/>
</dbReference>
<keyword evidence="9" id="KW-1185">Reference proteome</keyword>
<keyword evidence="5" id="KW-0539">Nucleus</keyword>
<feature type="domain" description="WRKY" evidence="7">
    <location>
        <begin position="250"/>
        <end position="316"/>
    </location>
</feature>
<accession>A0A200QS83</accession>